<keyword evidence="2" id="KW-1185">Reference proteome</keyword>
<evidence type="ECO:0000313" key="1">
    <source>
        <dbReference type="EMBL" id="VDD84049.1"/>
    </source>
</evidence>
<name>A0A0R3UQA0_MESCO</name>
<accession>A0A0R3UQA0</accession>
<protein>
    <submittedName>
        <fullName evidence="3">Protein kinase domain-containing protein</fullName>
    </submittedName>
</protein>
<dbReference type="WBParaSite" id="MCOS_0001005101-mRNA-1">
    <property type="protein sequence ID" value="MCOS_0001005101-mRNA-1"/>
    <property type="gene ID" value="MCOS_0001005101"/>
</dbReference>
<sequence>MGRQPSITLRTQDIVTEPPISLVAVTESNLHPHELLFQTHTVVSTHLRWLEMFEATLDRNTYLYILSEYLGAGVLSML</sequence>
<proteinExistence type="predicted"/>
<evidence type="ECO:0000313" key="3">
    <source>
        <dbReference type="WBParaSite" id="MCOS_0001005101-mRNA-1"/>
    </source>
</evidence>
<dbReference type="EMBL" id="UXSR01005958">
    <property type="protein sequence ID" value="VDD84049.1"/>
    <property type="molecule type" value="Genomic_DNA"/>
</dbReference>
<reference evidence="3" key="1">
    <citation type="submission" date="2017-02" db="UniProtKB">
        <authorList>
            <consortium name="WormBaseParasite"/>
        </authorList>
    </citation>
    <scope>IDENTIFICATION</scope>
</reference>
<gene>
    <name evidence="1" type="ORF">MCOS_LOCUS10052</name>
</gene>
<organism evidence="3">
    <name type="scientific">Mesocestoides corti</name>
    <name type="common">Flatworm</name>
    <dbReference type="NCBI Taxonomy" id="53468"/>
    <lineage>
        <taxon>Eukaryota</taxon>
        <taxon>Metazoa</taxon>
        <taxon>Spiralia</taxon>
        <taxon>Lophotrochozoa</taxon>
        <taxon>Platyhelminthes</taxon>
        <taxon>Cestoda</taxon>
        <taxon>Eucestoda</taxon>
        <taxon>Cyclophyllidea</taxon>
        <taxon>Mesocestoididae</taxon>
        <taxon>Mesocestoides</taxon>
    </lineage>
</organism>
<dbReference type="Proteomes" id="UP000267029">
    <property type="component" value="Unassembled WGS sequence"/>
</dbReference>
<evidence type="ECO:0000313" key="2">
    <source>
        <dbReference type="Proteomes" id="UP000267029"/>
    </source>
</evidence>
<dbReference type="AlphaFoldDB" id="A0A0R3UQA0"/>
<reference evidence="1 2" key="2">
    <citation type="submission" date="2018-10" db="EMBL/GenBank/DDBJ databases">
        <authorList>
            <consortium name="Pathogen Informatics"/>
        </authorList>
    </citation>
    <scope>NUCLEOTIDE SEQUENCE [LARGE SCALE GENOMIC DNA]</scope>
</reference>